<dbReference type="RefSeq" id="WP_214159641.1">
    <property type="nucleotide sequence ID" value="NZ_JAHBAY010000015.1"/>
</dbReference>
<keyword evidence="2" id="KW-0288">FMN</keyword>
<dbReference type="Pfam" id="PF00296">
    <property type="entry name" value="Bac_luciferase"/>
    <property type="match status" value="1"/>
</dbReference>
<dbReference type="PANTHER" id="PTHR42847:SF4">
    <property type="entry name" value="ALKANESULFONATE MONOOXYGENASE-RELATED"/>
    <property type="match status" value="1"/>
</dbReference>
<dbReference type="InterPro" id="IPR036661">
    <property type="entry name" value="Luciferase-like_sf"/>
</dbReference>
<dbReference type="InterPro" id="IPR011251">
    <property type="entry name" value="Luciferase-like_dom"/>
</dbReference>
<comment type="caution">
    <text evidence="6">The sequence shown here is derived from an EMBL/GenBank/DDBJ whole genome shotgun (WGS) entry which is preliminary data.</text>
</comment>
<name>A0ABS5TPW0_9ACTN</name>
<evidence type="ECO:0000256" key="2">
    <source>
        <dbReference type="ARBA" id="ARBA00022643"/>
    </source>
</evidence>
<dbReference type="EMBL" id="JAHBAY010000015">
    <property type="protein sequence ID" value="MBT0773112.1"/>
    <property type="molecule type" value="Genomic_DNA"/>
</dbReference>
<feature type="domain" description="Luciferase-like" evidence="5">
    <location>
        <begin position="5"/>
        <end position="198"/>
    </location>
</feature>
<sequence length="307" mass="32952">MTALRFGLMTHAAADWPVLTERWRHFEAAGFDALWAGDHLWSALNADGNGYTQPRFDAWMLAAGIANATTRVSVGTLVSAINMRNPAVLGKQALTLDHMSGGRAVAGIGAGGNPKDGAVAGEPAWGPEEKSARLAEYLDVVRRVSSGGELAFDGTYYRTSGVAGPAPVAPQVPLLVAAHLKSSLAVTARYADVWNSYGTLFSQLAKGVKLTAQESLTVTARRSAFLDAECERIGRDPATLRRSFMLAFTQDAPWVSVQQFRDTVGGYAEAGITEFMFPFPLQGPHDPEVFTEVVETVMPRLQAGERP</sequence>
<evidence type="ECO:0000256" key="1">
    <source>
        <dbReference type="ARBA" id="ARBA00022630"/>
    </source>
</evidence>
<reference evidence="6 7" key="1">
    <citation type="submission" date="2021-05" db="EMBL/GenBank/DDBJ databases">
        <title>Kineosporia and Streptomyces sp. nov. two new marine actinobacteria isolated from Coral.</title>
        <authorList>
            <person name="Buangrab K."/>
            <person name="Sutthacheep M."/>
            <person name="Yeemin T."/>
            <person name="Harunari E."/>
            <person name="Igarashi Y."/>
            <person name="Kanchanasin P."/>
            <person name="Tanasupawat S."/>
            <person name="Phongsopitanun W."/>
        </authorList>
    </citation>
    <scope>NUCLEOTIDE SEQUENCE [LARGE SCALE GENOMIC DNA]</scope>
    <source>
        <strain evidence="6 7">J2-2</strain>
    </source>
</reference>
<protein>
    <submittedName>
        <fullName evidence="6">LLM class flavin-dependent oxidoreductase</fullName>
    </submittedName>
</protein>
<keyword evidence="3" id="KW-0560">Oxidoreductase</keyword>
<evidence type="ECO:0000313" key="7">
    <source>
        <dbReference type="Proteomes" id="UP001197247"/>
    </source>
</evidence>
<proteinExistence type="predicted"/>
<evidence type="ECO:0000313" key="6">
    <source>
        <dbReference type="EMBL" id="MBT0773112.1"/>
    </source>
</evidence>
<dbReference type="InterPro" id="IPR050172">
    <property type="entry name" value="SsuD_RutA_monooxygenase"/>
</dbReference>
<keyword evidence="4" id="KW-0503">Monooxygenase</keyword>
<dbReference type="SUPFAM" id="SSF51679">
    <property type="entry name" value="Bacterial luciferase-like"/>
    <property type="match status" value="1"/>
</dbReference>
<dbReference type="PANTHER" id="PTHR42847">
    <property type="entry name" value="ALKANESULFONATE MONOOXYGENASE"/>
    <property type="match status" value="1"/>
</dbReference>
<keyword evidence="7" id="KW-1185">Reference proteome</keyword>
<evidence type="ECO:0000256" key="3">
    <source>
        <dbReference type="ARBA" id="ARBA00023002"/>
    </source>
</evidence>
<gene>
    <name evidence="6" type="ORF">KIH74_29480</name>
</gene>
<organism evidence="6 7">
    <name type="scientific">Kineosporia corallincola</name>
    <dbReference type="NCBI Taxonomy" id="2835133"/>
    <lineage>
        <taxon>Bacteria</taxon>
        <taxon>Bacillati</taxon>
        <taxon>Actinomycetota</taxon>
        <taxon>Actinomycetes</taxon>
        <taxon>Kineosporiales</taxon>
        <taxon>Kineosporiaceae</taxon>
        <taxon>Kineosporia</taxon>
    </lineage>
</organism>
<keyword evidence="1" id="KW-0285">Flavoprotein</keyword>
<evidence type="ECO:0000256" key="4">
    <source>
        <dbReference type="ARBA" id="ARBA00023033"/>
    </source>
</evidence>
<dbReference type="Proteomes" id="UP001197247">
    <property type="component" value="Unassembled WGS sequence"/>
</dbReference>
<accession>A0ABS5TPW0</accession>
<evidence type="ECO:0000259" key="5">
    <source>
        <dbReference type="Pfam" id="PF00296"/>
    </source>
</evidence>
<dbReference type="Gene3D" id="3.20.20.30">
    <property type="entry name" value="Luciferase-like domain"/>
    <property type="match status" value="1"/>
</dbReference>